<evidence type="ECO:0000259" key="1">
    <source>
        <dbReference type="Pfam" id="PF19328"/>
    </source>
</evidence>
<organism evidence="2 3">
    <name type="scientific">Halarsenatibacter silvermanii</name>
    <dbReference type="NCBI Taxonomy" id="321763"/>
    <lineage>
        <taxon>Bacteria</taxon>
        <taxon>Bacillati</taxon>
        <taxon>Bacillota</taxon>
        <taxon>Clostridia</taxon>
        <taxon>Halanaerobiales</taxon>
        <taxon>Halarsenatibacteraceae</taxon>
        <taxon>Halarsenatibacter</taxon>
    </lineage>
</organism>
<dbReference type="Gene3D" id="3.40.50.720">
    <property type="entry name" value="NAD(P)-binding Rossmann-like Domain"/>
    <property type="match status" value="1"/>
</dbReference>
<dbReference type="SUPFAM" id="SSF51735">
    <property type="entry name" value="NAD(P)-binding Rossmann-fold domains"/>
    <property type="match status" value="1"/>
</dbReference>
<evidence type="ECO:0000313" key="2">
    <source>
        <dbReference type="EMBL" id="SDM13642.1"/>
    </source>
</evidence>
<keyword evidence="3" id="KW-1185">Reference proteome</keyword>
<sequence>MGSGMGRLLAERSDLKISGGIASREGKSGIDIGELLELEQKLGVEAVNDPSRAITEETDVVLNATSSSIVQVEEEIKFALRKSCNVISIAEEMAYPEVAEPEIAFELDQIAEEKGVSLLGTGINPGFILDLLVIALTGACLRVEKITARRINDLSPFGPTVMKTQGVGTTVDEFNRGVEKGEIVGHIGFKESISMIADRLEWDIDEVEESREPIISDVARSTEHVRVEPGMVAGCRHTARAFKNGNEIIVLRHPQQICPEKAGIETGDYIEIKGDPGIDMAITPEIPGGKGTIAVSVNMIPLVLKAEPGLKTMTDLPVPSALPEDISGLL</sequence>
<dbReference type="Pfam" id="PF19328">
    <property type="entry name" value="DAP_DH_C"/>
    <property type="match status" value="1"/>
</dbReference>
<name>A0A1G9QRI7_9FIRM</name>
<dbReference type="InterPro" id="IPR036291">
    <property type="entry name" value="NAD(P)-bd_dom_sf"/>
</dbReference>
<feature type="domain" description="2,4-diaminopentanoate dehydrogenase C-terminal" evidence="1">
    <location>
        <begin position="127"/>
        <end position="327"/>
    </location>
</feature>
<dbReference type="AlphaFoldDB" id="A0A1G9QRI7"/>
<dbReference type="NCBIfam" id="NF040740">
    <property type="entry name" value="ornith_Ord"/>
    <property type="match status" value="1"/>
</dbReference>
<dbReference type="EMBL" id="FNGO01000018">
    <property type="protein sequence ID" value="SDM13642.1"/>
    <property type="molecule type" value="Genomic_DNA"/>
</dbReference>
<proteinExistence type="predicted"/>
<dbReference type="Proteomes" id="UP000199476">
    <property type="component" value="Unassembled WGS sequence"/>
</dbReference>
<accession>A0A1G9QRI7</accession>
<reference evidence="2 3" key="1">
    <citation type="submission" date="2016-10" db="EMBL/GenBank/DDBJ databases">
        <authorList>
            <person name="de Groot N.N."/>
        </authorList>
    </citation>
    <scope>NUCLEOTIDE SEQUENCE [LARGE SCALE GENOMIC DNA]</scope>
    <source>
        <strain evidence="2 3">SLAS-1</strain>
    </source>
</reference>
<protein>
    <submittedName>
        <fullName evidence="2">4-hydroxy-tetrahydrodipicolinate reductase</fullName>
    </submittedName>
</protein>
<evidence type="ECO:0000313" key="3">
    <source>
        <dbReference type="Proteomes" id="UP000199476"/>
    </source>
</evidence>
<dbReference type="STRING" id="321763.SAMN04488692_1183"/>
<gene>
    <name evidence="2" type="ORF">SAMN04488692_1183</name>
</gene>
<dbReference type="InterPro" id="IPR045760">
    <property type="entry name" value="DAP_DH_C"/>
</dbReference>
<dbReference type="CDD" id="cd24146">
    <property type="entry name" value="nat-AmDH_N_like"/>
    <property type="match status" value="1"/>
</dbReference>